<organism evidence="4 5">
    <name type="scientific">Argiope bruennichi</name>
    <name type="common">Wasp spider</name>
    <name type="synonym">Aranea bruennichi</name>
    <dbReference type="NCBI Taxonomy" id="94029"/>
    <lineage>
        <taxon>Eukaryota</taxon>
        <taxon>Metazoa</taxon>
        <taxon>Ecdysozoa</taxon>
        <taxon>Arthropoda</taxon>
        <taxon>Chelicerata</taxon>
        <taxon>Arachnida</taxon>
        <taxon>Araneae</taxon>
        <taxon>Araneomorphae</taxon>
        <taxon>Entelegynae</taxon>
        <taxon>Araneoidea</taxon>
        <taxon>Araneidae</taxon>
        <taxon>Argiope</taxon>
    </lineage>
</organism>
<comment type="caution">
    <text evidence="4">The sequence shown here is derived from an EMBL/GenBank/DDBJ whole genome shotgun (WGS) entry which is preliminary data.</text>
</comment>
<dbReference type="GO" id="GO:0008168">
    <property type="term" value="F:methyltransferase activity"/>
    <property type="evidence" value="ECO:0007669"/>
    <property type="project" value="UniProtKB-KW"/>
</dbReference>
<evidence type="ECO:0000259" key="3">
    <source>
        <dbReference type="Pfam" id="PF13649"/>
    </source>
</evidence>
<dbReference type="Pfam" id="PF13649">
    <property type="entry name" value="Methyltransf_25"/>
    <property type="match status" value="1"/>
</dbReference>
<evidence type="ECO:0000256" key="2">
    <source>
        <dbReference type="ARBA" id="ARBA00022679"/>
    </source>
</evidence>
<dbReference type="PANTHER" id="PTHR43861">
    <property type="entry name" value="TRANS-ACONITATE 2-METHYLTRANSFERASE-RELATED"/>
    <property type="match status" value="1"/>
</dbReference>
<name>A0A8T0EIT5_ARGBR</name>
<dbReference type="CDD" id="cd02440">
    <property type="entry name" value="AdoMet_MTases"/>
    <property type="match status" value="1"/>
</dbReference>
<keyword evidence="2" id="KW-0808">Transferase</keyword>
<protein>
    <submittedName>
        <fullName evidence="4">Juvenile hormone acid O-methyltransferase like protein</fullName>
    </submittedName>
</protein>
<dbReference type="AlphaFoldDB" id="A0A8T0EIT5"/>
<keyword evidence="5" id="KW-1185">Reference proteome</keyword>
<evidence type="ECO:0000313" key="5">
    <source>
        <dbReference type="Proteomes" id="UP000807504"/>
    </source>
</evidence>
<sequence length="331" mass="38170">MEATFMKDETNVLIAMPVGTAGDKDNFLTVISWKILWNTNKMSLKLHPKDYTQWHSPIETVIDFFKGKLTELGLNKSDRNEIVMDVGCGPGGTTKEVILPFFSKAEKIIALDAMPDMIDIARQKNAHPQIEYVVADITEWSTVEQWEAKITKVVSIHCFHWVRNQKPGFQNIYRLLVSGGEAAFFFVLEATFYEATEELQNSSKWGQYLKGHDNRIPDSHHYKYDASYYKKLMEEIGFEVLHCEKEEKRDVYPDDESYKNFFSSICVLLPYIPQEHKEDFKNDILKHAIERNGRTNTGLPFHYGKILELKLFGCGKLTKGHIDVTAIKTLM</sequence>
<dbReference type="InterPro" id="IPR029063">
    <property type="entry name" value="SAM-dependent_MTases_sf"/>
</dbReference>
<accession>A0A8T0EIT5</accession>
<dbReference type="GO" id="GO:0032259">
    <property type="term" value="P:methylation"/>
    <property type="evidence" value="ECO:0007669"/>
    <property type="project" value="UniProtKB-KW"/>
</dbReference>
<reference evidence="4" key="2">
    <citation type="submission" date="2020-06" db="EMBL/GenBank/DDBJ databases">
        <authorList>
            <person name="Sheffer M."/>
        </authorList>
    </citation>
    <scope>NUCLEOTIDE SEQUENCE</scope>
</reference>
<feature type="domain" description="Methyltransferase" evidence="3">
    <location>
        <begin position="83"/>
        <end position="180"/>
    </location>
</feature>
<dbReference type="Proteomes" id="UP000807504">
    <property type="component" value="Unassembled WGS sequence"/>
</dbReference>
<dbReference type="SUPFAM" id="SSF53335">
    <property type="entry name" value="S-adenosyl-L-methionine-dependent methyltransferases"/>
    <property type="match status" value="1"/>
</dbReference>
<reference evidence="4" key="1">
    <citation type="journal article" date="2020" name="bioRxiv">
        <title>Chromosome-level reference genome of the European wasp spider Argiope bruennichi: a resource for studies on range expansion and evolutionary adaptation.</title>
        <authorList>
            <person name="Sheffer M.M."/>
            <person name="Hoppe A."/>
            <person name="Krehenwinkel H."/>
            <person name="Uhl G."/>
            <person name="Kuss A.W."/>
            <person name="Jensen L."/>
            <person name="Jensen C."/>
            <person name="Gillespie R.G."/>
            <person name="Hoff K.J."/>
            <person name="Prost S."/>
        </authorList>
    </citation>
    <scope>NUCLEOTIDE SEQUENCE</scope>
</reference>
<dbReference type="InterPro" id="IPR041698">
    <property type="entry name" value="Methyltransf_25"/>
</dbReference>
<dbReference type="Gene3D" id="3.40.50.150">
    <property type="entry name" value="Vaccinia Virus protein VP39"/>
    <property type="match status" value="1"/>
</dbReference>
<evidence type="ECO:0000256" key="1">
    <source>
        <dbReference type="ARBA" id="ARBA00022603"/>
    </source>
</evidence>
<gene>
    <name evidence="4" type="ORF">HNY73_018957</name>
</gene>
<dbReference type="PANTHER" id="PTHR43861:SF1">
    <property type="entry name" value="TRANS-ACONITATE 2-METHYLTRANSFERASE"/>
    <property type="match status" value="1"/>
</dbReference>
<dbReference type="EMBL" id="JABXBU010002228">
    <property type="protein sequence ID" value="KAF8771554.1"/>
    <property type="molecule type" value="Genomic_DNA"/>
</dbReference>
<evidence type="ECO:0000313" key="4">
    <source>
        <dbReference type="EMBL" id="KAF8771554.1"/>
    </source>
</evidence>
<keyword evidence="1" id="KW-0489">Methyltransferase</keyword>
<proteinExistence type="predicted"/>